<feature type="region of interest" description="Disordered" evidence="1">
    <location>
        <begin position="53"/>
        <end position="83"/>
    </location>
</feature>
<keyword evidence="3" id="KW-1185">Reference proteome</keyword>
<proteinExistence type="predicted"/>
<comment type="caution">
    <text evidence="2">The sequence shown here is derived from an EMBL/GenBank/DDBJ whole genome shotgun (WGS) entry which is preliminary data.</text>
</comment>
<evidence type="ECO:0000313" key="2">
    <source>
        <dbReference type="EMBL" id="GBP84224.1"/>
    </source>
</evidence>
<evidence type="ECO:0000313" key="3">
    <source>
        <dbReference type="Proteomes" id="UP000299102"/>
    </source>
</evidence>
<organism evidence="2 3">
    <name type="scientific">Eumeta variegata</name>
    <name type="common">Bagworm moth</name>
    <name type="synonym">Eumeta japonica</name>
    <dbReference type="NCBI Taxonomy" id="151549"/>
    <lineage>
        <taxon>Eukaryota</taxon>
        <taxon>Metazoa</taxon>
        <taxon>Ecdysozoa</taxon>
        <taxon>Arthropoda</taxon>
        <taxon>Hexapoda</taxon>
        <taxon>Insecta</taxon>
        <taxon>Pterygota</taxon>
        <taxon>Neoptera</taxon>
        <taxon>Endopterygota</taxon>
        <taxon>Lepidoptera</taxon>
        <taxon>Glossata</taxon>
        <taxon>Ditrysia</taxon>
        <taxon>Tineoidea</taxon>
        <taxon>Psychidae</taxon>
        <taxon>Oiketicinae</taxon>
        <taxon>Eumeta</taxon>
    </lineage>
</organism>
<gene>
    <name evidence="2" type="ORF">EVAR_62240_1</name>
</gene>
<evidence type="ECO:0000256" key="1">
    <source>
        <dbReference type="SAM" id="MobiDB-lite"/>
    </source>
</evidence>
<dbReference type="AlphaFoldDB" id="A0A4C1ZAR0"/>
<accession>A0A4C1ZAR0</accession>
<name>A0A4C1ZAR0_EUMVA</name>
<dbReference type="Proteomes" id="UP000299102">
    <property type="component" value="Unassembled WGS sequence"/>
</dbReference>
<reference evidence="2 3" key="1">
    <citation type="journal article" date="2019" name="Commun. Biol.">
        <title>The bagworm genome reveals a unique fibroin gene that provides high tensile strength.</title>
        <authorList>
            <person name="Kono N."/>
            <person name="Nakamura H."/>
            <person name="Ohtoshi R."/>
            <person name="Tomita M."/>
            <person name="Numata K."/>
            <person name="Arakawa K."/>
        </authorList>
    </citation>
    <scope>NUCLEOTIDE SEQUENCE [LARGE SCALE GENOMIC DNA]</scope>
</reference>
<sequence length="105" mass="12096">MWGKSHFHVSLLRRHIKRDPKNCPACPRLYQDAYADNGVVLAHTQTPRRVITSAHVKGQSKQSARRWHRLGNKSQAPRAPPRGLHFICHLSSRRLDEQIDDEGSR</sequence>
<protein>
    <submittedName>
        <fullName evidence="2">Uncharacterized protein</fullName>
    </submittedName>
</protein>
<dbReference type="EMBL" id="BGZK01001666">
    <property type="protein sequence ID" value="GBP84224.1"/>
    <property type="molecule type" value="Genomic_DNA"/>
</dbReference>